<dbReference type="OrthoDB" id="195616at2"/>
<sequence>MANKTNIGIGSVIILLAAAYLGLDIQQDKLQPPSSQSLAPHEQAFQQHAGDEKSNTPAASDTQNNVSIIQQAFERKQSNVQVQAGGRVKAVLQDDNEGSRHQKFILQLQNGQTVLVAHNIDLAPRIENIQKGDRVEFYGEYEYSAQGGVIHWTHHDPQQRHADGWLKHDGKIYQ</sequence>
<evidence type="ECO:0000256" key="2">
    <source>
        <dbReference type="SAM" id="Phobius"/>
    </source>
</evidence>
<keyword evidence="2" id="KW-1133">Transmembrane helix</keyword>
<proteinExistence type="predicted"/>
<keyword evidence="2" id="KW-0812">Transmembrane</keyword>
<feature type="transmembrane region" description="Helical" evidence="2">
    <location>
        <begin position="6"/>
        <end position="23"/>
    </location>
</feature>
<dbReference type="InterPro" id="IPR021856">
    <property type="entry name" value="DUF3465"/>
</dbReference>
<feature type="region of interest" description="Disordered" evidence="1">
    <location>
        <begin position="30"/>
        <end position="62"/>
    </location>
</feature>
<dbReference type="EMBL" id="RAXV01000001">
    <property type="protein sequence ID" value="RKG34764.1"/>
    <property type="molecule type" value="Genomic_DNA"/>
</dbReference>
<protein>
    <submittedName>
        <fullName evidence="3">DUF3465 domain-containing protein</fullName>
    </submittedName>
</protein>
<comment type="caution">
    <text evidence="3">The sequence shown here is derived from an EMBL/GenBank/DDBJ whole genome shotgun (WGS) entry which is preliminary data.</text>
</comment>
<dbReference type="Proteomes" id="UP000282388">
    <property type="component" value="Unassembled WGS sequence"/>
</dbReference>
<keyword evidence="4" id="KW-1185">Reference proteome</keyword>
<gene>
    <name evidence="3" type="ORF">D7V32_01340</name>
</gene>
<dbReference type="Pfam" id="PF11948">
    <property type="entry name" value="DUF3465"/>
    <property type="match status" value="1"/>
</dbReference>
<accession>A0A3A8EXH4</accession>
<organism evidence="3 4">
    <name type="scientific">Acinetobacter tianfuensis</name>
    <dbReference type="NCBI Taxonomy" id="2419603"/>
    <lineage>
        <taxon>Bacteria</taxon>
        <taxon>Pseudomonadati</taxon>
        <taxon>Pseudomonadota</taxon>
        <taxon>Gammaproteobacteria</taxon>
        <taxon>Moraxellales</taxon>
        <taxon>Moraxellaceae</taxon>
        <taxon>Acinetobacter</taxon>
    </lineage>
</organism>
<keyword evidence="2" id="KW-0472">Membrane</keyword>
<dbReference type="RefSeq" id="WP_120401146.1">
    <property type="nucleotide sequence ID" value="NZ_RAXV01000001.1"/>
</dbReference>
<evidence type="ECO:0000256" key="1">
    <source>
        <dbReference type="SAM" id="MobiDB-lite"/>
    </source>
</evidence>
<evidence type="ECO:0000313" key="3">
    <source>
        <dbReference type="EMBL" id="RKG34764.1"/>
    </source>
</evidence>
<name>A0A3A8EXH4_9GAMM</name>
<reference evidence="3 4" key="1">
    <citation type="submission" date="2018-09" db="EMBL/GenBank/DDBJ databases">
        <title>The draft genome of Acinetobacter spp. strains.</title>
        <authorList>
            <person name="Qin J."/>
            <person name="Feng Y."/>
            <person name="Zong Z."/>
        </authorList>
    </citation>
    <scope>NUCLEOTIDE SEQUENCE [LARGE SCALE GENOMIC DNA]</scope>
    <source>
        <strain evidence="3 4">WCHAc060012</strain>
    </source>
</reference>
<evidence type="ECO:0000313" key="4">
    <source>
        <dbReference type="Proteomes" id="UP000282388"/>
    </source>
</evidence>
<dbReference type="AlphaFoldDB" id="A0A3A8EXH4"/>